<comment type="similarity">
    <text evidence="2">Belongs to the anhydro-N-acetylmuramic acid kinase family.</text>
</comment>
<evidence type="ECO:0000256" key="1">
    <source>
        <dbReference type="ARBA" id="ARBA00023277"/>
    </source>
</evidence>
<sequence>MVNNIIPKSSDNETKSLTAIGLMSGTSMDAIDLAIIKSNGEDEINFGPSGSLDYTMAERSLLESAMQKAHACDGPVPLTGVFAEAAGLVTQKHAYAVKAFLKDHGLSARDIDLLGFHGQTILHRPDEKYTCQIGDGRALARLSGIDVVGDFRSADMLAGGQGAPLAPLYHKALSAKLLGEDNIAVLNIGGVGNVTFVNAEGMLAFDTGPGNALLDDWMMSKTGRPLDAQGETARSGVVHDELLSVWMRHPYFNKAAPKSLDRHGFDTFGLESLSLEDGAATLTAFTVNSILKAETLLAATPTTWIICGGARHNDFMMDYLSRVLKGKVMTAEAADWPGDELEAQAFAWLAIRSRYGLPLTLPETTGCRQPTIGGVFYSS</sequence>
<evidence type="ECO:0000256" key="2">
    <source>
        <dbReference type="HAMAP-Rule" id="MF_01270"/>
    </source>
</evidence>
<dbReference type="PANTHER" id="PTHR30605">
    <property type="entry name" value="ANHYDRO-N-ACETYLMURAMIC ACID KINASE"/>
    <property type="match status" value="1"/>
</dbReference>
<dbReference type="HAMAP" id="MF_01270">
    <property type="entry name" value="AnhMurNAc_kinase"/>
    <property type="match status" value="1"/>
</dbReference>
<keyword evidence="2" id="KW-0067">ATP-binding</keyword>
<dbReference type="AlphaFoldDB" id="A0A368E3E9"/>
<dbReference type="GO" id="GO:0016773">
    <property type="term" value="F:phosphotransferase activity, alcohol group as acceptor"/>
    <property type="evidence" value="ECO:0007669"/>
    <property type="project" value="UniProtKB-UniRule"/>
</dbReference>
<proteinExistence type="inferred from homology"/>
<keyword evidence="2" id="KW-0547">Nucleotide-binding</keyword>
<reference evidence="3 4" key="1">
    <citation type="journal article" date="2018" name="Microbiome">
        <title>Fine metagenomic profile of the Mediterranean stratified and mixed water columns revealed by assembly and recruitment.</title>
        <authorList>
            <person name="Haro-Moreno J.M."/>
            <person name="Lopez-Perez M."/>
            <person name="De La Torre J.R."/>
            <person name="Picazo A."/>
            <person name="Camacho A."/>
            <person name="Rodriguez-Valera F."/>
        </authorList>
    </citation>
    <scope>NUCLEOTIDE SEQUENCE [LARGE SCALE GENOMIC DNA]</scope>
    <source>
        <strain evidence="3">MED-G55</strain>
    </source>
</reference>
<protein>
    <recommendedName>
        <fullName evidence="2">Anhydro-N-acetylmuramic acid kinase</fullName>
        <ecNumber evidence="2">2.7.1.170</ecNumber>
    </recommendedName>
    <alternativeName>
        <fullName evidence="2">AnhMurNAc kinase</fullName>
    </alternativeName>
</protein>
<comment type="pathway">
    <text evidence="2">Cell wall biogenesis; peptidoglycan recycling.</text>
</comment>
<comment type="catalytic activity">
    <reaction evidence="2">
        <text>1,6-anhydro-N-acetyl-beta-muramate + ATP + H2O = N-acetyl-D-muramate 6-phosphate + ADP + H(+)</text>
        <dbReference type="Rhea" id="RHEA:24952"/>
        <dbReference type="ChEBI" id="CHEBI:15377"/>
        <dbReference type="ChEBI" id="CHEBI:15378"/>
        <dbReference type="ChEBI" id="CHEBI:30616"/>
        <dbReference type="ChEBI" id="CHEBI:58690"/>
        <dbReference type="ChEBI" id="CHEBI:58722"/>
        <dbReference type="ChEBI" id="CHEBI:456216"/>
        <dbReference type="EC" id="2.7.1.170"/>
    </reaction>
</comment>
<dbReference type="GO" id="GO:0097175">
    <property type="term" value="P:1,6-anhydro-N-acetyl-beta-muramic acid catabolic process"/>
    <property type="evidence" value="ECO:0007669"/>
    <property type="project" value="UniProtKB-UniRule"/>
</dbReference>
<organism evidence="3 4">
    <name type="scientific">PS1 clade bacterium</name>
    <dbReference type="NCBI Taxonomy" id="2175152"/>
    <lineage>
        <taxon>Bacteria</taxon>
        <taxon>Pseudomonadati</taxon>
        <taxon>Pseudomonadota</taxon>
        <taxon>Alphaproteobacteria</taxon>
        <taxon>PS1 clade</taxon>
    </lineage>
</organism>
<evidence type="ECO:0000313" key="4">
    <source>
        <dbReference type="Proteomes" id="UP000252132"/>
    </source>
</evidence>
<dbReference type="EC" id="2.7.1.170" evidence="2"/>
<dbReference type="InterPro" id="IPR005338">
    <property type="entry name" value="Anhydro_N_Ac-Mur_kinase"/>
</dbReference>
<keyword evidence="2 3" id="KW-0808">Transferase</keyword>
<dbReference type="EMBL" id="QOQF01000003">
    <property type="protein sequence ID" value="RCL78056.1"/>
    <property type="molecule type" value="Genomic_DNA"/>
</dbReference>
<dbReference type="Proteomes" id="UP000252132">
    <property type="component" value="Unassembled WGS sequence"/>
</dbReference>
<name>A0A368E3E9_9PROT</name>
<comment type="caution">
    <text evidence="3">The sequence shown here is derived from an EMBL/GenBank/DDBJ whole genome shotgun (WGS) entry which is preliminary data.</text>
</comment>
<dbReference type="SUPFAM" id="SSF53067">
    <property type="entry name" value="Actin-like ATPase domain"/>
    <property type="match status" value="1"/>
</dbReference>
<dbReference type="GO" id="GO:0005524">
    <property type="term" value="F:ATP binding"/>
    <property type="evidence" value="ECO:0007669"/>
    <property type="project" value="UniProtKB-UniRule"/>
</dbReference>
<dbReference type="Pfam" id="PF03702">
    <property type="entry name" value="AnmK"/>
    <property type="match status" value="1"/>
</dbReference>
<evidence type="ECO:0000313" key="3">
    <source>
        <dbReference type="EMBL" id="RCL78056.1"/>
    </source>
</evidence>
<dbReference type="GO" id="GO:0006040">
    <property type="term" value="P:amino sugar metabolic process"/>
    <property type="evidence" value="ECO:0007669"/>
    <property type="project" value="InterPro"/>
</dbReference>
<dbReference type="NCBIfam" id="NF007141">
    <property type="entry name" value="PRK09585.1-5"/>
    <property type="match status" value="1"/>
</dbReference>
<dbReference type="GO" id="GO:0009254">
    <property type="term" value="P:peptidoglycan turnover"/>
    <property type="evidence" value="ECO:0007669"/>
    <property type="project" value="UniProtKB-UniRule"/>
</dbReference>
<keyword evidence="1 2" id="KW-0119">Carbohydrate metabolism</keyword>
<keyword evidence="2 3" id="KW-0418">Kinase</keyword>
<comment type="function">
    <text evidence="2">Catalyzes the specific phosphorylation of 1,6-anhydro-N-acetylmuramic acid (anhMurNAc) with the simultaneous cleavage of the 1,6-anhydro ring, generating MurNAc-6-P. Is required for the utilization of anhMurNAc either imported from the medium or derived from its own cell wall murein, and thus plays a role in cell wall recycling.</text>
</comment>
<dbReference type="InterPro" id="IPR043129">
    <property type="entry name" value="ATPase_NBD"/>
</dbReference>
<feature type="binding site" evidence="2">
    <location>
        <begin position="25"/>
        <end position="32"/>
    </location>
    <ligand>
        <name>ATP</name>
        <dbReference type="ChEBI" id="CHEBI:30616"/>
    </ligand>
</feature>
<gene>
    <name evidence="2" type="primary">anmK</name>
    <name evidence="3" type="ORF">DBW69_01285</name>
</gene>
<dbReference type="UniPathway" id="UPA00343"/>
<dbReference type="GO" id="GO:0016301">
    <property type="term" value="F:kinase activity"/>
    <property type="evidence" value="ECO:0007669"/>
    <property type="project" value="UniProtKB-KW"/>
</dbReference>
<dbReference type="UniPathway" id="UPA00544"/>
<comment type="pathway">
    <text evidence="2">Amino-sugar metabolism; 1,6-anhydro-N-acetylmuramate degradation.</text>
</comment>
<dbReference type="PANTHER" id="PTHR30605:SF0">
    <property type="entry name" value="ANHYDRO-N-ACETYLMURAMIC ACID KINASE"/>
    <property type="match status" value="1"/>
</dbReference>
<accession>A0A368E3E9</accession>
<dbReference type="Gene3D" id="3.30.420.40">
    <property type="match status" value="2"/>
</dbReference>